<dbReference type="Proteomes" id="UP000838308">
    <property type="component" value="Unassembled WGS sequence"/>
</dbReference>
<comment type="caution">
    <text evidence="1">The sequence shown here is derived from an EMBL/GenBank/DDBJ whole genome shotgun (WGS) entry which is preliminary data.</text>
</comment>
<reference evidence="1" key="1">
    <citation type="submission" date="2022-04" db="EMBL/GenBank/DDBJ databases">
        <authorList>
            <person name="Criscuolo A."/>
        </authorList>
    </citation>
    <scope>NUCLEOTIDE SEQUENCE</scope>
    <source>
        <strain evidence="1">CIP111895</strain>
    </source>
</reference>
<evidence type="ECO:0000313" key="1">
    <source>
        <dbReference type="EMBL" id="CAH2714777.1"/>
    </source>
</evidence>
<protein>
    <submittedName>
        <fullName evidence="1">Uncharacterized protein</fullName>
    </submittedName>
</protein>
<gene>
    <name evidence="1" type="ORF">BACCIP111895_01953</name>
</gene>
<proteinExistence type="predicted"/>
<sequence>MFVEKRDGKYTLFVLEAKSGKTHKSLSKHKLLCPVLGVAERVPEDIEIVRVYLKVNKTQKGIHFHVVECEIPDPRKKIVAYDQVTVKKYSKLTIPSQLLK</sequence>
<dbReference type="RefSeq" id="WP_248735088.1">
    <property type="nucleotide sequence ID" value="NZ_CALBWS010000010.1"/>
</dbReference>
<organism evidence="1 2">
    <name type="scientific">Neobacillus rhizosphaerae</name>
    <dbReference type="NCBI Taxonomy" id="2880965"/>
    <lineage>
        <taxon>Bacteria</taxon>
        <taxon>Bacillati</taxon>
        <taxon>Bacillota</taxon>
        <taxon>Bacilli</taxon>
        <taxon>Bacillales</taxon>
        <taxon>Bacillaceae</taxon>
        <taxon>Neobacillus</taxon>
    </lineage>
</organism>
<dbReference type="EMBL" id="CALBWS010000010">
    <property type="protein sequence ID" value="CAH2714777.1"/>
    <property type="molecule type" value="Genomic_DNA"/>
</dbReference>
<evidence type="ECO:0000313" key="2">
    <source>
        <dbReference type="Proteomes" id="UP000838308"/>
    </source>
</evidence>
<accession>A0ABN8KNH0</accession>
<keyword evidence="2" id="KW-1185">Reference proteome</keyword>
<name>A0ABN8KNH0_9BACI</name>